<dbReference type="InterPro" id="IPR017452">
    <property type="entry name" value="GPCR_Rhodpsn_7TM"/>
</dbReference>
<dbReference type="FunCoup" id="A0A7M7MZN3">
    <property type="interactions" value="660"/>
</dbReference>
<dbReference type="GO" id="GO:0008020">
    <property type="term" value="F:G protein-coupled photoreceptor activity"/>
    <property type="evidence" value="ECO:0000318"/>
    <property type="project" value="GO_Central"/>
</dbReference>
<keyword evidence="8 9" id="KW-0807">Transducer</keyword>
<evidence type="ECO:0000256" key="1">
    <source>
        <dbReference type="ARBA" id="ARBA00004651"/>
    </source>
</evidence>
<feature type="transmembrane region" description="Helical" evidence="10">
    <location>
        <begin position="274"/>
        <end position="292"/>
    </location>
</feature>
<dbReference type="GeneID" id="752662"/>
<dbReference type="SUPFAM" id="SSF81321">
    <property type="entry name" value="Family A G protein-coupled receptor-like"/>
    <property type="match status" value="1"/>
</dbReference>
<feature type="transmembrane region" description="Helical" evidence="10">
    <location>
        <begin position="97"/>
        <end position="120"/>
    </location>
</feature>
<evidence type="ECO:0000256" key="6">
    <source>
        <dbReference type="ARBA" id="ARBA00023136"/>
    </source>
</evidence>
<dbReference type="FunFam" id="1.20.1070.10:FF:000345">
    <property type="entry name" value="40S ribosomal protein S27"/>
    <property type="match status" value="1"/>
</dbReference>
<dbReference type="GO" id="GO:0007186">
    <property type="term" value="P:G protein-coupled receptor signaling pathway"/>
    <property type="evidence" value="ECO:0000318"/>
    <property type="project" value="GO_Central"/>
</dbReference>
<dbReference type="PANTHER" id="PTHR24228:SF75">
    <property type="entry name" value="G-PROTEIN COUPLED RECEPTORS FAMILY 1 PROFILE DOMAIN-CONTAINING PROTEIN"/>
    <property type="match status" value="1"/>
</dbReference>
<feature type="transmembrane region" description="Helical" evidence="10">
    <location>
        <begin position="177"/>
        <end position="199"/>
    </location>
</feature>
<keyword evidence="5 9" id="KW-0297">G-protein coupled receptor</keyword>
<keyword evidence="7 9" id="KW-0675">Receptor</keyword>
<dbReference type="OMA" id="LSYTMFV"/>
<dbReference type="RefSeq" id="XP_030828940.1">
    <property type="nucleotide sequence ID" value="XM_030973080.1"/>
</dbReference>
<feature type="transmembrane region" description="Helical" evidence="10">
    <location>
        <begin position="61"/>
        <end position="85"/>
    </location>
</feature>
<evidence type="ECO:0000256" key="9">
    <source>
        <dbReference type="RuleBase" id="RU000688"/>
    </source>
</evidence>
<dbReference type="SMART" id="SM01381">
    <property type="entry name" value="7TM_GPCR_Srsx"/>
    <property type="match status" value="1"/>
</dbReference>
<comment type="subcellular location">
    <subcellularLocation>
        <location evidence="1">Cell membrane</location>
        <topology evidence="1">Multi-pass membrane protein</topology>
    </subcellularLocation>
</comment>
<dbReference type="PROSITE" id="PS00237">
    <property type="entry name" value="G_PROTEIN_RECEP_F1_1"/>
    <property type="match status" value="1"/>
</dbReference>
<sequence>MSNNVFVKRLYFSSSQIRMENVSLLWHSSNDVEYDIGVSGWQSHNETMDERVHDEKIYKAILVWTITIMFTGILGNVLVISAVLLHRNLRKIENVFIVNLAVADMGVSLIVNTFCIVGIVTKAEFFIGKDWLCEAIGVICITCCACSMWSIAAIGVNRYVIICHWARYNSIYNRRTVPFMLLAVWSISFFIDLPNMVGWGDHRFDWKTMVCTADMAIDYSYTIYFSCMGFGVPLCFIIYSYVRIYYHAWKSSARLNRVAKEDGLSNRHTNDMRLARSLLCIVIFFIAMWAPYSLTVIIDRHSVAHRYIYIFTALLAHTNSSINCLLYGATNRNFRQGYMYFFRFILCRDVEFSAMVCTNSLAASQRTINLEDQL</sequence>
<keyword evidence="4 10" id="KW-1133">Transmembrane helix</keyword>
<keyword evidence="6 10" id="KW-0472">Membrane</keyword>
<evidence type="ECO:0000256" key="5">
    <source>
        <dbReference type="ARBA" id="ARBA00023040"/>
    </source>
</evidence>
<dbReference type="OrthoDB" id="10044919at2759"/>
<dbReference type="PRINTS" id="PR00237">
    <property type="entry name" value="GPCRRHODOPSN"/>
</dbReference>
<feature type="transmembrane region" description="Helical" evidence="10">
    <location>
        <begin position="135"/>
        <end position="156"/>
    </location>
</feature>
<keyword evidence="3 9" id="KW-0812">Transmembrane</keyword>
<dbReference type="KEGG" id="spu:752662"/>
<dbReference type="GO" id="GO:0071482">
    <property type="term" value="P:cellular response to light stimulus"/>
    <property type="evidence" value="ECO:0000318"/>
    <property type="project" value="GO_Central"/>
</dbReference>
<evidence type="ECO:0000256" key="4">
    <source>
        <dbReference type="ARBA" id="ARBA00022989"/>
    </source>
</evidence>
<reference evidence="12" key="2">
    <citation type="submission" date="2021-01" db="UniProtKB">
        <authorList>
            <consortium name="EnsemblMetazoa"/>
        </authorList>
    </citation>
    <scope>IDENTIFICATION</scope>
</reference>
<evidence type="ECO:0000313" key="12">
    <source>
        <dbReference type="EnsemblMetazoa" id="XP_030828940"/>
    </source>
</evidence>
<organism evidence="12 13">
    <name type="scientific">Strongylocentrotus purpuratus</name>
    <name type="common">Purple sea urchin</name>
    <dbReference type="NCBI Taxonomy" id="7668"/>
    <lineage>
        <taxon>Eukaryota</taxon>
        <taxon>Metazoa</taxon>
        <taxon>Echinodermata</taxon>
        <taxon>Eleutherozoa</taxon>
        <taxon>Echinozoa</taxon>
        <taxon>Echinoidea</taxon>
        <taxon>Euechinoidea</taxon>
        <taxon>Echinacea</taxon>
        <taxon>Camarodonta</taxon>
        <taxon>Echinidea</taxon>
        <taxon>Strongylocentrotidae</taxon>
        <taxon>Strongylocentrotus</taxon>
    </lineage>
</organism>
<feature type="transmembrane region" description="Helical" evidence="10">
    <location>
        <begin position="219"/>
        <end position="242"/>
    </location>
</feature>
<dbReference type="EnsemblMetazoa" id="XM_030973080">
    <property type="protein sequence ID" value="XP_030828940"/>
    <property type="gene ID" value="LOC752662"/>
</dbReference>
<dbReference type="InterPro" id="IPR000276">
    <property type="entry name" value="GPCR_Rhodpsn"/>
</dbReference>
<dbReference type="PANTHER" id="PTHR24228">
    <property type="entry name" value="B2 BRADYKININ RECEPTOR/ANGIOTENSIN II RECEPTOR"/>
    <property type="match status" value="1"/>
</dbReference>
<feature type="domain" description="G-protein coupled receptors family 1 profile" evidence="11">
    <location>
        <begin position="75"/>
        <end position="327"/>
    </location>
</feature>
<dbReference type="GO" id="GO:0005886">
    <property type="term" value="C:plasma membrane"/>
    <property type="evidence" value="ECO:0000318"/>
    <property type="project" value="GO_Central"/>
</dbReference>
<dbReference type="InParanoid" id="A0A7M7MZN3"/>
<proteinExistence type="inferred from homology"/>
<comment type="similarity">
    <text evidence="9">Belongs to the G-protein coupled receptor 1 family.</text>
</comment>
<dbReference type="PROSITE" id="PS50262">
    <property type="entry name" value="G_PROTEIN_RECEP_F1_2"/>
    <property type="match status" value="1"/>
</dbReference>
<evidence type="ECO:0000256" key="10">
    <source>
        <dbReference type="SAM" id="Phobius"/>
    </source>
</evidence>
<feature type="transmembrane region" description="Helical" evidence="10">
    <location>
        <begin position="307"/>
        <end position="329"/>
    </location>
</feature>
<evidence type="ECO:0000259" key="11">
    <source>
        <dbReference type="PROSITE" id="PS50262"/>
    </source>
</evidence>
<dbReference type="GO" id="GO:0007602">
    <property type="term" value="P:phototransduction"/>
    <property type="evidence" value="ECO:0000318"/>
    <property type="project" value="GO_Central"/>
</dbReference>
<evidence type="ECO:0000256" key="7">
    <source>
        <dbReference type="ARBA" id="ARBA00023170"/>
    </source>
</evidence>
<evidence type="ECO:0000313" key="13">
    <source>
        <dbReference type="Proteomes" id="UP000007110"/>
    </source>
</evidence>
<evidence type="ECO:0000256" key="3">
    <source>
        <dbReference type="ARBA" id="ARBA00022692"/>
    </source>
</evidence>
<accession>A0A7M7MZN3</accession>
<protein>
    <recommendedName>
        <fullName evidence="11">G-protein coupled receptors family 1 profile domain-containing protein</fullName>
    </recommendedName>
</protein>
<dbReference type="Pfam" id="PF00001">
    <property type="entry name" value="7tm_1"/>
    <property type="match status" value="1"/>
</dbReference>
<evidence type="ECO:0000256" key="8">
    <source>
        <dbReference type="ARBA" id="ARBA00023224"/>
    </source>
</evidence>
<dbReference type="CDD" id="cd00637">
    <property type="entry name" value="7tm_classA_rhodopsin-like"/>
    <property type="match status" value="1"/>
</dbReference>
<dbReference type="Gene3D" id="1.20.1070.10">
    <property type="entry name" value="Rhodopsin 7-helix transmembrane proteins"/>
    <property type="match status" value="1"/>
</dbReference>
<dbReference type="AlphaFoldDB" id="A0A7M7MZN3"/>
<evidence type="ECO:0000256" key="2">
    <source>
        <dbReference type="ARBA" id="ARBA00022475"/>
    </source>
</evidence>
<keyword evidence="13" id="KW-1185">Reference proteome</keyword>
<dbReference type="Proteomes" id="UP000007110">
    <property type="component" value="Unassembled WGS sequence"/>
</dbReference>
<keyword evidence="2" id="KW-1003">Cell membrane</keyword>
<reference evidence="13" key="1">
    <citation type="submission" date="2015-02" db="EMBL/GenBank/DDBJ databases">
        <title>Genome sequencing for Strongylocentrotus purpuratus.</title>
        <authorList>
            <person name="Murali S."/>
            <person name="Liu Y."/>
            <person name="Vee V."/>
            <person name="English A."/>
            <person name="Wang M."/>
            <person name="Skinner E."/>
            <person name="Han Y."/>
            <person name="Muzny D.M."/>
            <person name="Worley K.C."/>
            <person name="Gibbs R.A."/>
        </authorList>
    </citation>
    <scope>NUCLEOTIDE SEQUENCE</scope>
</reference>
<name>A0A7M7MZN3_STRPU</name>